<dbReference type="EMBL" id="BMAW01020712">
    <property type="protein sequence ID" value="GFT69496.1"/>
    <property type="molecule type" value="Genomic_DNA"/>
</dbReference>
<organism evidence="2 3">
    <name type="scientific">Nephila pilipes</name>
    <name type="common">Giant wood spider</name>
    <name type="synonym">Nephila maculata</name>
    <dbReference type="NCBI Taxonomy" id="299642"/>
    <lineage>
        <taxon>Eukaryota</taxon>
        <taxon>Metazoa</taxon>
        <taxon>Ecdysozoa</taxon>
        <taxon>Arthropoda</taxon>
        <taxon>Chelicerata</taxon>
        <taxon>Arachnida</taxon>
        <taxon>Araneae</taxon>
        <taxon>Araneomorphae</taxon>
        <taxon>Entelegynae</taxon>
        <taxon>Araneoidea</taxon>
        <taxon>Nephilidae</taxon>
        <taxon>Nephila</taxon>
    </lineage>
</organism>
<accession>A0A8X6TY39</accession>
<feature type="region of interest" description="Disordered" evidence="1">
    <location>
        <begin position="71"/>
        <end position="94"/>
    </location>
</feature>
<feature type="region of interest" description="Disordered" evidence="1">
    <location>
        <begin position="1"/>
        <end position="22"/>
    </location>
</feature>
<evidence type="ECO:0000313" key="2">
    <source>
        <dbReference type="EMBL" id="GFT69496.1"/>
    </source>
</evidence>
<name>A0A8X6TY39_NEPPI</name>
<reference evidence="2" key="1">
    <citation type="submission" date="2020-08" db="EMBL/GenBank/DDBJ databases">
        <title>Multicomponent nature underlies the extraordinary mechanical properties of spider dragline silk.</title>
        <authorList>
            <person name="Kono N."/>
            <person name="Nakamura H."/>
            <person name="Mori M."/>
            <person name="Yoshida Y."/>
            <person name="Ohtoshi R."/>
            <person name="Malay A.D."/>
            <person name="Moran D.A.P."/>
            <person name="Tomita M."/>
            <person name="Numata K."/>
            <person name="Arakawa K."/>
        </authorList>
    </citation>
    <scope>NUCLEOTIDE SEQUENCE</scope>
</reference>
<keyword evidence="3" id="KW-1185">Reference proteome</keyword>
<evidence type="ECO:0000313" key="3">
    <source>
        <dbReference type="Proteomes" id="UP000887013"/>
    </source>
</evidence>
<evidence type="ECO:0000256" key="1">
    <source>
        <dbReference type="SAM" id="MobiDB-lite"/>
    </source>
</evidence>
<proteinExistence type="predicted"/>
<sequence length="94" mass="10199">MKRRCTSVPVTPPATNARPGKSNLHCNRGADTYCTSTYLLALAIADKTRGERPFDFGGPMRWQLKGKISKKNVSPGFAGNGSTATKRTIKDRDG</sequence>
<protein>
    <submittedName>
        <fullName evidence="2">Uncharacterized protein</fullName>
    </submittedName>
</protein>
<dbReference type="Proteomes" id="UP000887013">
    <property type="component" value="Unassembled WGS sequence"/>
</dbReference>
<dbReference type="AlphaFoldDB" id="A0A8X6TY39"/>
<gene>
    <name evidence="2" type="ORF">NPIL_500201</name>
</gene>
<comment type="caution">
    <text evidence="2">The sequence shown here is derived from an EMBL/GenBank/DDBJ whole genome shotgun (WGS) entry which is preliminary data.</text>
</comment>